<dbReference type="InterPro" id="IPR013650">
    <property type="entry name" value="ATP-grasp_succ-CoA_synth-type"/>
</dbReference>
<feature type="binding site" evidence="7">
    <location>
        <begin position="52"/>
        <end position="54"/>
    </location>
    <ligand>
        <name>ATP</name>
        <dbReference type="ChEBI" id="CHEBI:30616"/>
    </ligand>
</feature>
<dbReference type="Pfam" id="PF00549">
    <property type="entry name" value="Ligase_CoA"/>
    <property type="match status" value="1"/>
</dbReference>
<protein>
    <recommendedName>
        <fullName evidence="7">Succinate--CoA ligase [ADP-forming] subunit beta</fullName>
        <ecNumber evidence="7">6.2.1.5</ecNumber>
    </recommendedName>
    <alternativeName>
        <fullName evidence="7">Succinyl-CoA synthetase subunit beta</fullName>
        <shortName evidence="7">SCS-beta</shortName>
    </alternativeName>
</protein>
<reference evidence="9 10" key="1">
    <citation type="journal article" date="2014" name="Front. Microbiol.">
        <title>Population and genomic analysis of the genus Halorubrum.</title>
        <authorList>
            <person name="Fullmer M.S."/>
            <person name="Soucy S.M."/>
            <person name="Swithers K.S."/>
            <person name="Makkay A.M."/>
            <person name="Wheeler R."/>
            <person name="Ventosa A."/>
            <person name="Gogarten J.P."/>
            <person name="Papke R.T."/>
        </authorList>
    </citation>
    <scope>NUCLEOTIDE SEQUENCE [LARGE SCALE GENOMIC DNA]</scope>
    <source>
        <strain evidence="9 10">C49</strain>
    </source>
</reference>
<dbReference type="PROSITE" id="PS01217">
    <property type="entry name" value="SUCCINYL_COA_LIG_3"/>
    <property type="match status" value="1"/>
</dbReference>
<feature type="binding site" evidence="7">
    <location>
        <position position="45"/>
    </location>
    <ligand>
        <name>ATP</name>
        <dbReference type="ChEBI" id="CHEBI:30616"/>
    </ligand>
</feature>
<dbReference type="SUPFAM" id="SSF52210">
    <property type="entry name" value="Succinyl-CoA synthetase domains"/>
    <property type="match status" value="1"/>
</dbReference>
<keyword evidence="4 7" id="KW-0547">Nucleotide-binding</keyword>
<evidence type="ECO:0000259" key="8">
    <source>
        <dbReference type="PROSITE" id="PS50975"/>
    </source>
</evidence>
<gene>
    <name evidence="7" type="primary">sucC</name>
    <name evidence="9" type="ORF">DJ69_01460</name>
</gene>
<evidence type="ECO:0000313" key="9">
    <source>
        <dbReference type="EMBL" id="PHQ40307.1"/>
    </source>
</evidence>
<dbReference type="AlphaFoldDB" id="A0A2G1WMW7"/>
<dbReference type="Gene3D" id="3.40.50.261">
    <property type="entry name" value="Succinyl-CoA synthetase domains"/>
    <property type="match status" value="1"/>
</dbReference>
<feature type="binding site" evidence="7">
    <location>
        <position position="191"/>
    </location>
    <ligand>
        <name>Mg(2+)</name>
        <dbReference type="ChEBI" id="CHEBI:18420"/>
    </ligand>
</feature>
<keyword evidence="1 7" id="KW-0816">Tricarboxylic acid cycle</keyword>
<keyword evidence="6 7" id="KW-0460">Magnesium</keyword>
<feature type="binding site" evidence="7">
    <location>
        <position position="256"/>
    </location>
    <ligand>
        <name>substrate</name>
        <note>ligand shared with subunit alpha</note>
    </ligand>
</feature>
<proteinExistence type="inferred from homology"/>
<dbReference type="InterPro" id="IPR005811">
    <property type="entry name" value="SUCC_ACL_C"/>
</dbReference>
<evidence type="ECO:0000313" key="10">
    <source>
        <dbReference type="Proteomes" id="UP000222824"/>
    </source>
</evidence>
<evidence type="ECO:0000256" key="4">
    <source>
        <dbReference type="ARBA" id="ARBA00022741"/>
    </source>
</evidence>
<feature type="binding site" evidence="7">
    <location>
        <begin position="313"/>
        <end position="315"/>
    </location>
    <ligand>
        <name>substrate</name>
        <note>ligand shared with subunit alpha</note>
    </ligand>
</feature>
<evidence type="ECO:0000256" key="1">
    <source>
        <dbReference type="ARBA" id="ARBA00022532"/>
    </source>
</evidence>
<dbReference type="GO" id="GO:0000287">
    <property type="term" value="F:magnesium ion binding"/>
    <property type="evidence" value="ECO:0007669"/>
    <property type="project" value="UniProtKB-UniRule"/>
</dbReference>
<dbReference type="PIRSF" id="PIRSF001554">
    <property type="entry name" value="SucCS_beta"/>
    <property type="match status" value="1"/>
</dbReference>
<dbReference type="RefSeq" id="WP_099253981.1">
    <property type="nucleotide sequence ID" value="NZ_NHOA01000009.1"/>
</dbReference>
<comment type="catalytic activity">
    <reaction evidence="7">
        <text>GTP + succinate + CoA = succinyl-CoA + GDP + phosphate</text>
        <dbReference type="Rhea" id="RHEA:22120"/>
        <dbReference type="ChEBI" id="CHEBI:30031"/>
        <dbReference type="ChEBI" id="CHEBI:37565"/>
        <dbReference type="ChEBI" id="CHEBI:43474"/>
        <dbReference type="ChEBI" id="CHEBI:57287"/>
        <dbReference type="ChEBI" id="CHEBI:57292"/>
        <dbReference type="ChEBI" id="CHEBI:58189"/>
    </reaction>
</comment>
<keyword evidence="5 7" id="KW-0067">ATP-binding</keyword>
<feature type="binding site" evidence="7">
    <location>
        <position position="91"/>
    </location>
    <ligand>
        <name>ATP</name>
        <dbReference type="ChEBI" id="CHEBI:30616"/>
    </ligand>
</feature>
<dbReference type="Proteomes" id="UP000222824">
    <property type="component" value="Unassembled WGS sequence"/>
</dbReference>
<comment type="similarity">
    <text evidence="7">Belongs to the succinate/malate CoA ligase beta subunit family.</text>
</comment>
<dbReference type="GO" id="GO:0042709">
    <property type="term" value="C:succinate-CoA ligase complex"/>
    <property type="evidence" value="ECO:0007669"/>
    <property type="project" value="TreeGrafter"/>
</dbReference>
<evidence type="ECO:0000256" key="3">
    <source>
        <dbReference type="ARBA" id="ARBA00022723"/>
    </source>
</evidence>
<feature type="binding site" evidence="7">
    <location>
        <position position="94"/>
    </location>
    <ligand>
        <name>ATP</name>
        <dbReference type="ChEBI" id="CHEBI:30616"/>
    </ligand>
</feature>
<dbReference type="GO" id="GO:0006099">
    <property type="term" value="P:tricarboxylic acid cycle"/>
    <property type="evidence" value="ECO:0007669"/>
    <property type="project" value="UniProtKB-UniRule"/>
</dbReference>
<dbReference type="GO" id="GO:0006104">
    <property type="term" value="P:succinyl-CoA metabolic process"/>
    <property type="evidence" value="ECO:0007669"/>
    <property type="project" value="TreeGrafter"/>
</dbReference>
<comment type="catalytic activity">
    <reaction evidence="7">
        <text>succinate + ATP + CoA = succinyl-CoA + ADP + phosphate</text>
        <dbReference type="Rhea" id="RHEA:17661"/>
        <dbReference type="ChEBI" id="CHEBI:30031"/>
        <dbReference type="ChEBI" id="CHEBI:30616"/>
        <dbReference type="ChEBI" id="CHEBI:43474"/>
        <dbReference type="ChEBI" id="CHEBI:57287"/>
        <dbReference type="ChEBI" id="CHEBI:57292"/>
        <dbReference type="ChEBI" id="CHEBI:456216"/>
        <dbReference type="EC" id="6.2.1.5"/>
    </reaction>
</comment>
<dbReference type="PANTHER" id="PTHR11815">
    <property type="entry name" value="SUCCINYL-COA SYNTHETASE BETA CHAIN"/>
    <property type="match status" value="1"/>
</dbReference>
<dbReference type="HAMAP" id="MF_00558">
    <property type="entry name" value="Succ_CoA_beta"/>
    <property type="match status" value="1"/>
</dbReference>
<dbReference type="PANTHER" id="PTHR11815:SF10">
    <property type="entry name" value="SUCCINATE--COA LIGASE [GDP-FORMING] SUBUNIT BETA, MITOCHONDRIAL"/>
    <property type="match status" value="1"/>
</dbReference>
<comment type="function">
    <text evidence="7">Succinyl-CoA synthetase functions in the citric acid cycle (TCA), coupling the hydrolysis of succinyl-CoA to the synthesis of either ATP or GTP and thus represents the only step of substrate-level phosphorylation in the TCA. The beta subunit provides nucleotide specificity of the enzyme and binds the substrate succinate, while the binding sites for coenzyme A and phosphate are found in the alpha subunit.</text>
</comment>
<feature type="domain" description="ATP-grasp" evidence="8">
    <location>
        <begin position="9"/>
        <end position="221"/>
    </location>
</feature>
<dbReference type="PROSITE" id="PS50975">
    <property type="entry name" value="ATP_GRASP"/>
    <property type="match status" value="1"/>
</dbReference>
<dbReference type="Pfam" id="PF08442">
    <property type="entry name" value="ATP-grasp_2"/>
    <property type="match status" value="1"/>
</dbReference>
<evidence type="ECO:0000256" key="6">
    <source>
        <dbReference type="ARBA" id="ARBA00022842"/>
    </source>
</evidence>
<comment type="pathway">
    <text evidence="7">Carbohydrate metabolism; tricarboxylic acid cycle; succinate from succinyl-CoA (ligase route): step 1/1.</text>
</comment>
<evidence type="ECO:0000256" key="2">
    <source>
        <dbReference type="ARBA" id="ARBA00022598"/>
    </source>
</evidence>
<evidence type="ECO:0000256" key="7">
    <source>
        <dbReference type="HAMAP-Rule" id="MF_00558"/>
    </source>
</evidence>
<organism evidence="9 10">
    <name type="scientific">Halorubrum persicum</name>
    <dbReference type="NCBI Taxonomy" id="1383844"/>
    <lineage>
        <taxon>Archaea</taxon>
        <taxon>Methanobacteriati</taxon>
        <taxon>Methanobacteriota</taxon>
        <taxon>Stenosarchaea group</taxon>
        <taxon>Halobacteria</taxon>
        <taxon>Halobacteriales</taxon>
        <taxon>Haloferacaceae</taxon>
        <taxon>Halorubrum</taxon>
    </lineage>
</organism>
<dbReference type="FunFam" id="3.30.470.20:FF:000002">
    <property type="entry name" value="Succinate--CoA ligase [ADP-forming] subunit beta"/>
    <property type="match status" value="1"/>
</dbReference>
<evidence type="ECO:0000256" key="5">
    <source>
        <dbReference type="ARBA" id="ARBA00022840"/>
    </source>
</evidence>
<dbReference type="UniPathway" id="UPA00223">
    <property type="reaction ID" value="UER00999"/>
</dbReference>
<accession>A0A2G1WMW7</accession>
<dbReference type="EC" id="6.2.1.5" evidence="7"/>
<feature type="binding site" evidence="7">
    <location>
        <position position="99"/>
    </location>
    <ligand>
        <name>ATP</name>
        <dbReference type="ChEBI" id="CHEBI:30616"/>
    </ligand>
</feature>
<dbReference type="NCBIfam" id="NF001913">
    <property type="entry name" value="PRK00696.1"/>
    <property type="match status" value="1"/>
</dbReference>
<name>A0A2G1WMW7_9EURY</name>
<dbReference type="NCBIfam" id="TIGR01016">
    <property type="entry name" value="sucCoAbeta"/>
    <property type="match status" value="1"/>
</dbReference>
<dbReference type="InterPro" id="IPR013815">
    <property type="entry name" value="ATP_grasp_subdomain_1"/>
</dbReference>
<dbReference type="InterPro" id="IPR005809">
    <property type="entry name" value="Succ_CoA_ligase-like_bsu"/>
</dbReference>
<dbReference type="GO" id="GO:0005524">
    <property type="term" value="F:ATP binding"/>
    <property type="evidence" value="ECO:0007669"/>
    <property type="project" value="UniProtKB-UniRule"/>
</dbReference>
<dbReference type="SUPFAM" id="SSF56059">
    <property type="entry name" value="Glutathione synthetase ATP-binding domain-like"/>
    <property type="match status" value="1"/>
</dbReference>
<comment type="subunit">
    <text evidence="7">Heterotetramer of two alpha and two beta subunits.</text>
</comment>
<dbReference type="Gene3D" id="3.30.470.20">
    <property type="entry name" value="ATP-grasp fold, B domain"/>
    <property type="match status" value="1"/>
</dbReference>
<dbReference type="OrthoDB" id="146449at2157"/>
<keyword evidence="10" id="KW-1185">Reference proteome</keyword>
<dbReference type="Gene3D" id="3.30.1490.20">
    <property type="entry name" value="ATP-grasp fold, A domain"/>
    <property type="match status" value="1"/>
</dbReference>
<feature type="binding site" evidence="7">
    <location>
        <position position="205"/>
    </location>
    <ligand>
        <name>Mg(2+)</name>
        <dbReference type="ChEBI" id="CHEBI:18420"/>
    </ligand>
</feature>
<keyword evidence="3 7" id="KW-0479">Metal-binding</keyword>
<comment type="cofactor">
    <cofactor evidence="7">
        <name>Mg(2+)</name>
        <dbReference type="ChEBI" id="CHEBI:18420"/>
    </cofactor>
    <text evidence="7">Binds 1 Mg(2+) ion per subunit.</text>
</comment>
<keyword evidence="2 7" id="KW-0436">Ligase</keyword>
<dbReference type="InterPro" id="IPR017866">
    <property type="entry name" value="Succ-CoA_synthase_bsu_CS"/>
</dbReference>
<dbReference type="FunFam" id="3.40.50.261:FF:000007">
    <property type="entry name" value="Succinate--CoA ligase [ADP-forming] subunit beta"/>
    <property type="match status" value="1"/>
</dbReference>
<comment type="caution">
    <text evidence="9">The sequence shown here is derived from an EMBL/GenBank/DDBJ whole genome shotgun (WGS) entry which is preliminary data.</text>
</comment>
<dbReference type="InterPro" id="IPR016102">
    <property type="entry name" value="Succinyl-CoA_synth-like"/>
</dbReference>
<sequence>MKLHEHQAKSIFADAGIPVPDSRLATTVDEALDAVDEIGYPAAIKAQVHVGGRGKAGGIKIATDRDEAEQYAEEILGMDLKGYTVDQVLVEAGVDFVDELYVGVTMDRGEGKPVLMVSTEGGVDIEEVAEENPDAIAREHVDPAFGLHPYQARKVVYEAGVDADVALDVASILSTLYDLYEENDASEIEVNPVMITDDRDVVAADAVMNIDEDALFRQPDLAEMAEESYEDDLERKAGEYGFDYVRLSGNVGIIGNGAGLVMTTLDLVDYYGGAPANFLDIGGGAKAERVTQALDMVFSDENVDAVVFNIFGGITRGDEVAKGINEALEQFDEIPKKVVVRLAGTNAEEGMEILNTDLVEVEKTLEDAVQRAVQNAEEVTQ</sequence>
<dbReference type="GO" id="GO:0004775">
    <property type="term" value="F:succinate-CoA ligase (ADP-forming) activity"/>
    <property type="evidence" value="ECO:0007669"/>
    <property type="project" value="UniProtKB-UniRule"/>
</dbReference>
<dbReference type="EMBL" id="NHOA01000009">
    <property type="protein sequence ID" value="PHQ40307.1"/>
    <property type="molecule type" value="Genomic_DNA"/>
</dbReference>
<dbReference type="GO" id="GO:0004776">
    <property type="term" value="F:succinate-CoA ligase (GDP-forming) activity"/>
    <property type="evidence" value="ECO:0007669"/>
    <property type="project" value="RHEA"/>
</dbReference>
<dbReference type="InterPro" id="IPR011761">
    <property type="entry name" value="ATP-grasp"/>
</dbReference>